<evidence type="ECO:0000256" key="1">
    <source>
        <dbReference type="ARBA" id="ARBA00004571"/>
    </source>
</evidence>
<dbReference type="InterPro" id="IPR039426">
    <property type="entry name" value="TonB-dep_rcpt-like"/>
</dbReference>
<keyword evidence="4 10" id="KW-0812">Transmembrane</keyword>
<dbReference type="RefSeq" id="WP_353550327.1">
    <property type="nucleotide sequence ID" value="NZ_AP029612.1"/>
</dbReference>
<keyword evidence="5 12" id="KW-0732">Signal</keyword>
<dbReference type="PANTHER" id="PTHR30069:SF29">
    <property type="entry name" value="HEMOGLOBIN AND HEMOGLOBIN-HAPTOGLOBIN-BINDING PROTEIN 1-RELATED"/>
    <property type="match status" value="1"/>
</dbReference>
<dbReference type="PANTHER" id="PTHR30069">
    <property type="entry name" value="TONB-DEPENDENT OUTER MEMBRANE RECEPTOR"/>
    <property type="match status" value="1"/>
</dbReference>
<evidence type="ECO:0000256" key="5">
    <source>
        <dbReference type="ARBA" id="ARBA00022729"/>
    </source>
</evidence>
<sequence>MRRFYSKCLSVALASAITIPVMAQQTTTVSGSVKNASSKEALSAISVTIKGGTVGTFTDDKGNFRFTTVQKPPFTLVISSVGYSSKEVTVKGNNEVVNVDLTPAFTLGDEVVVAASRVPERILESPVSIERISTAAIRSTPQANYYDMLTNLKGVDVVAASLTFRSVGTRGFNSSGNTRLNQIVDGMDNQAPGLNFSVGNVIGLSELDVENMELLPGASSALYGPGGMNGTVLINSKNPFKYQGLSFQIKQGVNHIDSKQRPTAPFYDWSLRWAKKVTEKFAFKINAQFVQAQDWLANQGENYSRIIGTPNGFKIPGDRNTDPNYDGVNFYGDETSLSMSAIASQVFAAAGLTSGQLAAFNGFLAANPGARLAQFNQFLTLAGAGALVNAGVSPLIYGASPSRNLLGNQFVSRTGYYESDVVDPTTVNVKLTGGLHYKLTDKIEASFNAYFGTGNTVYTGSDRYSLKDLRIAQFKYELKHKNWYARYYSTHENAGNSFNATITTRLFNEAWKPSSAWYPQYIATYVTFMDGGGDFNTSNNLARAFADQGRPTGFIGNNPLFKSVARTPISKGGGLFLDRSRLKVFDGQYNLTEDLGLAKTNTDWLIGVSAKQYVLNSEGTLFADTAGVIRINEFGAYTQISQRLFNDVLKLTVSGRYDKNTNFKGRFTPRASAVVKLAKDHNLRFSYQTAYRFPTTQNQWINLTVGGGTRLLGGLPQLRNFYKFSTNPVFTLASVQAFGASALAGAPNPALLQQQTFGEFKPESMRSFEVGYKGLVAQKLLIDVYAYWGRYKDFLSGVTAIQSRNATTFNPADLLNANTRIAYSISVNAPGEVKTSGWGASVEYLLPGNFSFSGNIYHDEIGDVPTGFVSYFNTPKYRVNAALNNSGFGKGKRYGFNIQYRWSNSFLYEGTFGTGVVPYMRTVDAVLSYKLPATKSMIKIGGTNIFNNYYRTGWGNPQIGGLYYVSYGWNVF</sequence>
<keyword evidence="6 11" id="KW-0798">TonB box</keyword>
<name>A0AAT9GHP7_9BACT</name>
<proteinExistence type="inferred from homology"/>
<evidence type="ECO:0000256" key="3">
    <source>
        <dbReference type="ARBA" id="ARBA00022452"/>
    </source>
</evidence>
<protein>
    <recommendedName>
        <fullName evidence="16">TonB-dependent receptor</fullName>
    </recommendedName>
</protein>
<keyword evidence="2 10" id="KW-0813">Transport</keyword>
<evidence type="ECO:0000256" key="12">
    <source>
        <dbReference type="SAM" id="SignalP"/>
    </source>
</evidence>
<evidence type="ECO:0000256" key="6">
    <source>
        <dbReference type="ARBA" id="ARBA00023077"/>
    </source>
</evidence>
<keyword evidence="3 10" id="KW-1134">Transmembrane beta strand</keyword>
<dbReference type="EMBL" id="AP029612">
    <property type="protein sequence ID" value="BFG70033.1"/>
    <property type="molecule type" value="Genomic_DNA"/>
</dbReference>
<comment type="subcellular location">
    <subcellularLocation>
        <location evidence="1 10">Cell outer membrane</location>
        <topology evidence="1 10">Multi-pass membrane protein</topology>
    </subcellularLocation>
</comment>
<dbReference type="InterPro" id="IPR012910">
    <property type="entry name" value="Plug_dom"/>
</dbReference>
<dbReference type="GO" id="GO:0044718">
    <property type="term" value="P:siderophore transmembrane transport"/>
    <property type="evidence" value="ECO:0007669"/>
    <property type="project" value="TreeGrafter"/>
</dbReference>
<dbReference type="AlphaFoldDB" id="A0AAT9GHP7"/>
<dbReference type="InterPro" id="IPR037066">
    <property type="entry name" value="Plug_dom_sf"/>
</dbReference>
<comment type="similarity">
    <text evidence="10 11">Belongs to the TonB-dependent receptor family.</text>
</comment>
<reference evidence="15" key="1">
    <citation type="submission" date="2024-02" db="EMBL/GenBank/DDBJ databases">
        <title>Sediminibacterium planktonica sp. nov. and Sediminibacterium longus sp. nov., isolated from surface lake and river water.</title>
        <authorList>
            <person name="Watanabe K."/>
            <person name="Takemine S."/>
            <person name="Ishii Y."/>
            <person name="Ogata Y."/>
            <person name="Shindo C."/>
            <person name="Suda W."/>
        </authorList>
    </citation>
    <scope>NUCLEOTIDE SEQUENCE</scope>
    <source>
        <strain evidence="15">KACHI17</strain>
    </source>
</reference>
<dbReference type="Pfam" id="PF00593">
    <property type="entry name" value="TonB_dep_Rec_b-barrel"/>
    <property type="match status" value="1"/>
</dbReference>
<dbReference type="InterPro" id="IPR008969">
    <property type="entry name" value="CarboxyPept-like_regulatory"/>
</dbReference>
<evidence type="ECO:0000256" key="10">
    <source>
        <dbReference type="PROSITE-ProRule" id="PRU01360"/>
    </source>
</evidence>
<evidence type="ECO:0008006" key="16">
    <source>
        <dbReference type="Google" id="ProtNLM"/>
    </source>
</evidence>
<keyword evidence="7 10" id="KW-0472">Membrane</keyword>
<dbReference type="Gene3D" id="2.170.130.10">
    <property type="entry name" value="TonB-dependent receptor, plug domain"/>
    <property type="match status" value="1"/>
</dbReference>
<feature type="domain" description="TonB-dependent receptor plug" evidence="14">
    <location>
        <begin position="123"/>
        <end position="231"/>
    </location>
</feature>
<dbReference type="Gene3D" id="2.60.40.1120">
    <property type="entry name" value="Carboxypeptidase-like, regulatory domain"/>
    <property type="match status" value="1"/>
</dbReference>
<evidence type="ECO:0000256" key="9">
    <source>
        <dbReference type="ARBA" id="ARBA00023237"/>
    </source>
</evidence>
<dbReference type="PROSITE" id="PS52016">
    <property type="entry name" value="TONB_DEPENDENT_REC_3"/>
    <property type="match status" value="1"/>
</dbReference>
<evidence type="ECO:0000259" key="13">
    <source>
        <dbReference type="Pfam" id="PF00593"/>
    </source>
</evidence>
<gene>
    <name evidence="15" type="ORF">KACHI17_09140</name>
</gene>
<feature type="chain" id="PRO_5043714643" description="TonB-dependent receptor" evidence="12">
    <location>
        <begin position="24"/>
        <end position="972"/>
    </location>
</feature>
<evidence type="ECO:0000259" key="14">
    <source>
        <dbReference type="Pfam" id="PF07715"/>
    </source>
</evidence>
<dbReference type="InterPro" id="IPR036942">
    <property type="entry name" value="Beta-barrel_TonB_sf"/>
</dbReference>
<dbReference type="Pfam" id="PF13715">
    <property type="entry name" value="CarbopepD_reg_2"/>
    <property type="match status" value="1"/>
</dbReference>
<dbReference type="InterPro" id="IPR000531">
    <property type="entry name" value="Beta-barrel_TonB"/>
</dbReference>
<keyword evidence="9 10" id="KW-0998">Cell outer membrane</keyword>
<dbReference type="Gene3D" id="2.40.170.20">
    <property type="entry name" value="TonB-dependent receptor, beta-barrel domain"/>
    <property type="match status" value="1"/>
</dbReference>
<accession>A0AAT9GHP7</accession>
<keyword evidence="8" id="KW-0675">Receptor</keyword>
<evidence type="ECO:0000256" key="11">
    <source>
        <dbReference type="RuleBase" id="RU003357"/>
    </source>
</evidence>
<dbReference type="SUPFAM" id="SSF49464">
    <property type="entry name" value="Carboxypeptidase regulatory domain-like"/>
    <property type="match status" value="1"/>
</dbReference>
<organism evidence="15">
    <name type="scientific">Sediminibacterium sp. KACHI17</name>
    <dbReference type="NCBI Taxonomy" id="1751071"/>
    <lineage>
        <taxon>Bacteria</taxon>
        <taxon>Pseudomonadati</taxon>
        <taxon>Bacteroidota</taxon>
        <taxon>Chitinophagia</taxon>
        <taxon>Chitinophagales</taxon>
        <taxon>Chitinophagaceae</taxon>
        <taxon>Sediminibacterium</taxon>
    </lineage>
</organism>
<dbReference type="GO" id="GO:0015344">
    <property type="term" value="F:siderophore uptake transmembrane transporter activity"/>
    <property type="evidence" value="ECO:0007669"/>
    <property type="project" value="TreeGrafter"/>
</dbReference>
<evidence type="ECO:0000256" key="2">
    <source>
        <dbReference type="ARBA" id="ARBA00022448"/>
    </source>
</evidence>
<dbReference type="SUPFAM" id="SSF56935">
    <property type="entry name" value="Porins"/>
    <property type="match status" value="1"/>
</dbReference>
<evidence type="ECO:0000256" key="4">
    <source>
        <dbReference type="ARBA" id="ARBA00022692"/>
    </source>
</evidence>
<dbReference type="Pfam" id="PF07715">
    <property type="entry name" value="Plug"/>
    <property type="match status" value="1"/>
</dbReference>
<feature type="domain" description="TonB-dependent receptor-like beta-barrel" evidence="13">
    <location>
        <begin position="435"/>
        <end position="944"/>
    </location>
</feature>
<dbReference type="GO" id="GO:0009279">
    <property type="term" value="C:cell outer membrane"/>
    <property type="evidence" value="ECO:0007669"/>
    <property type="project" value="UniProtKB-SubCell"/>
</dbReference>
<evidence type="ECO:0000256" key="7">
    <source>
        <dbReference type="ARBA" id="ARBA00023136"/>
    </source>
</evidence>
<feature type="signal peptide" evidence="12">
    <location>
        <begin position="1"/>
        <end position="23"/>
    </location>
</feature>
<evidence type="ECO:0000313" key="15">
    <source>
        <dbReference type="EMBL" id="BFG70033.1"/>
    </source>
</evidence>
<evidence type="ECO:0000256" key="8">
    <source>
        <dbReference type="ARBA" id="ARBA00023170"/>
    </source>
</evidence>